<organism evidence="3 4">
    <name type="scientific">Coniosporium apollinis</name>
    <dbReference type="NCBI Taxonomy" id="61459"/>
    <lineage>
        <taxon>Eukaryota</taxon>
        <taxon>Fungi</taxon>
        <taxon>Dikarya</taxon>
        <taxon>Ascomycota</taxon>
        <taxon>Pezizomycotina</taxon>
        <taxon>Dothideomycetes</taxon>
        <taxon>Dothideomycetes incertae sedis</taxon>
        <taxon>Coniosporium</taxon>
    </lineage>
</organism>
<gene>
    <name evidence="3" type="ORF">H2201_005563</name>
</gene>
<dbReference type="PANTHER" id="PTHR43130">
    <property type="entry name" value="ARAC-FAMILY TRANSCRIPTIONAL REGULATOR"/>
    <property type="match status" value="1"/>
</dbReference>
<dbReference type="Proteomes" id="UP001172684">
    <property type="component" value="Unassembled WGS sequence"/>
</dbReference>
<proteinExistence type="predicted"/>
<dbReference type="InterPro" id="IPR002818">
    <property type="entry name" value="DJ-1/PfpI"/>
</dbReference>
<dbReference type="EMBL" id="JAPDRL010000042">
    <property type="protein sequence ID" value="KAJ9663602.1"/>
    <property type="molecule type" value="Genomic_DNA"/>
</dbReference>
<dbReference type="Gene3D" id="3.40.50.880">
    <property type="match status" value="1"/>
</dbReference>
<dbReference type="Pfam" id="PF01965">
    <property type="entry name" value="DJ-1_PfpI"/>
    <property type="match status" value="1"/>
</dbReference>
<sequence>MSAIAESGDRNEPIQVLFALQSSFDTLDFCGPLEILTEALQDIKNPATKAFQCSTVAAKEYITSSQGCTFKADMDFEEAHDRLDEFDVLVIPGGGTAEVLKTKAQPLDLITAFTELQQKDPSRERTLFSVCTGALFLAQQGVLQGLAATTHPDYYTKLEIICRDVAMNGTGQRTDVMEERYVVNNARFELGEKWEENPFILEKRPDGRRKSIARKGSDAWKLSRRRESLARRSALPLGGLRVITAGGVTAGMDAALYLVAASFTEAQPPSKKGRTSPGTSESAMEATAEVPPSVDLTLEYLTLPRPAFDQKAETGEEDELTEEQIARLRDESKRVGLKPASKHPGWTWIISAKGYGLMCEYLLQAQNRDKDEFYLEDGPRVTETCQLIGLTLFSTLNILERADLLKPGLVGSIKNLPLVLSLCFNFIPGMNDAIHMPFERGQAWPSQLTAYVHKHKIDVRGVYGTEDTLESYPVSELSSVERNLVLKKEGRDKFGFKNKALEGILPVENIY</sequence>
<feature type="domain" description="DJ-1/PfpI" evidence="2">
    <location>
        <begin position="15"/>
        <end position="182"/>
    </location>
</feature>
<dbReference type="InterPro" id="IPR052158">
    <property type="entry name" value="INH-QAR"/>
</dbReference>
<comment type="caution">
    <text evidence="3">The sequence shown here is derived from an EMBL/GenBank/DDBJ whole genome shotgun (WGS) entry which is preliminary data.</text>
</comment>
<evidence type="ECO:0000313" key="4">
    <source>
        <dbReference type="Proteomes" id="UP001172684"/>
    </source>
</evidence>
<dbReference type="InterPro" id="IPR029062">
    <property type="entry name" value="Class_I_gatase-like"/>
</dbReference>
<name>A0ABQ9NSV4_9PEZI</name>
<dbReference type="PANTHER" id="PTHR43130:SF3">
    <property type="entry name" value="HTH-TYPE TRANSCRIPTIONAL REGULATOR RV1931C"/>
    <property type="match status" value="1"/>
</dbReference>
<accession>A0ABQ9NSV4</accession>
<reference evidence="3" key="1">
    <citation type="submission" date="2022-10" db="EMBL/GenBank/DDBJ databases">
        <title>Culturing micro-colonial fungi from biological soil crusts in the Mojave desert and describing Neophaeococcomyces mojavensis, and introducing the new genera and species Taxawa tesnikishii.</title>
        <authorList>
            <person name="Kurbessoian T."/>
            <person name="Stajich J.E."/>
        </authorList>
    </citation>
    <scope>NUCLEOTIDE SEQUENCE</scope>
    <source>
        <strain evidence="3">TK_1</strain>
    </source>
</reference>
<evidence type="ECO:0000256" key="1">
    <source>
        <dbReference type="SAM" id="MobiDB-lite"/>
    </source>
</evidence>
<protein>
    <recommendedName>
        <fullName evidence="2">DJ-1/PfpI domain-containing protein</fullName>
    </recommendedName>
</protein>
<feature type="region of interest" description="Disordered" evidence="1">
    <location>
        <begin position="266"/>
        <end position="289"/>
    </location>
</feature>
<evidence type="ECO:0000259" key="2">
    <source>
        <dbReference type="Pfam" id="PF01965"/>
    </source>
</evidence>
<evidence type="ECO:0000313" key="3">
    <source>
        <dbReference type="EMBL" id="KAJ9663602.1"/>
    </source>
</evidence>
<keyword evidence="4" id="KW-1185">Reference proteome</keyword>
<dbReference type="SUPFAM" id="SSF52317">
    <property type="entry name" value="Class I glutamine amidotransferase-like"/>
    <property type="match status" value="1"/>
</dbReference>